<sequence>MLYDLNIAWSPSTTQAELERTLRFAKNLGYDVVALNHAVSAPIPNTPAPITNPLPLLNPISTTTTPPTPPPTLPTILRRVSLTITDPSTTNYRLTDYTRAYDLLALRPTTEKAFSWACTSTTEPPALISLDMTSFLGWHIHHRTAMTAVHRGTRFEICYSQALNPAADARQRANFIGNVLSLLRATKGRGIVASSEARSSLLLRSPADVINLLAVWGLGPERGTEAMGTGARAVVVNEGIKRRGFRGVVDIVRPAGEDEEAAAARKEEVKAAEGQKGGKKQKGQQGQKRKGEEGGAGGAGQGTISKRQAKKMRKETLQTA</sequence>
<evidence type="ECO:0000256" key="3">
    <source>
        <dbReference type="ARBA" id="ARBA00022694"/>
    </source>
</evidence>
<dbReference type="PANTHER" id="PTHR13031:SF0">
    <property type="entry name" value="RIBONUCLEASE P PROTEIN SUBUNIT P30"/>
    <property type="match status" value="1"/>
</dbReference>
<gene>
    <name evidence="5" type="ORF">B0T16DRAFT_452724</name>
</gene>
<comment type="caution">
    <text evidence="5">The sequence shown here is derived from an EMBL/GenBank/DDBJ whole genome shotgun (WGS) entry which is preliminary data.</text>
</comment>
<dbReference type="InterPro" id="IPR002738">
    <property type="entry name" value="RNase_P_p30"/>
</dbReference>
<dbReference type="Gene3D" id="3.20.20.140">
    <property type="entry name" value="Metal-dependent hydrolases"/>
    <property type="match status" value="1"/>
</dbReference>
<dbReference type="AlphaFoldDB" id="A0AA39YRD7"/>
<comment type="subcellular location">
    <subcellularLocation>
        <location evidence="1">Nucleus</location>
    </subcellularLocation>
</comment>
<keyword evidence="3" id="KW-0819">tRNA processing</keyword>
<dbReference type="GO" id="GO:0008033">
    <property type="term" value="P:tRNA processing"/>
    <property type="evidence" value="ECO:0007669"/>
    <property type="project" value="UniProtKB-KW"/>
</dbReference>
<dbReference type="EMBL" id="JAULSV010000001">
    <property type="protein sequence ID" value="KAK0657241.1"/>
    <property type="molecule type" value="Genomic_DNA"/>
</dbReference>
<evidence type="ECO:0000256" key="4">
    <source>
        <dbReference type="SAM" id="MobiDB-lite"/>
    </source>
</evidence>
<evidence type="ECO:0000313" key="5">
    <source>
        <dbReference type="EMBL" id="KAK0657241.1"/>
    </source>
</evidence>
<keyword evidence="6" id="KW-1185">Reference proteome</keyword>
<dbReference type="InterPro" id="IPR016195">
    <property type="entry name" value="Pol/histidinol_Pase-like"/>
</dbReference>
<dbReference type="PANTHER" id="PTHR13031">
    <property type="entry name" value="RIBONUCLEASE P SUBUNIT P30"/>
    <property type="match status" value="1"/>
</dbReference>
<organism evidence="5 6">
    <name type="scientific">Cercophora newfieldiana</name>
    <dbReference type="NCBI Taxonomy" id="92897"/>
    <lineage>
        <taxon>Eukaryota</taxon>
        <taxon>Fungi</taxon>
        <taxon>Dikarya</taxon>
        <taxon>Ascomycota</taxon>
        <taxon>Pezizomycotina</taxon>
        <taxon>Sordariomycetes</taxon>
        <taxon>Sordariomycetidae</taxon>
        <taxon>Sordariales</taxon>
        <taxon>Lasiosphaeriaceae</taxon>
        <taxon>Cercophora</taxon>
    </lineage>
</organism>
<dbReference type="Pfam" id="PF01876">
    <property type="entry name" value="RNase_P_p30"/>
    <property type="match status" value="1"/>
</dbReference>
<evidence type="ECO:0000256" key="1">
    <source>
        <dbReference type="ARBA" id="ARBA00004123"/>
    </source>
</evidence>
<evidence type="ECO:0000256" key="2">
    <source>
        <dbReference type="ARBA" id="ARBA00007331"/>
    </source>
</evidence>
<protein>
    <submittedName>
        <fullName evidence="5">RNase P subunit p30-domain-containing protein</fullName>
    </submittedName>
</protein>
<evidence type="ECO:0000313" key="6">
    <source>
        <dbReference type="Proteomes" id="UP001174936"/>
    </source>
</evidence>
<accession>A0AA39YRD7</accession>
<dbReference type="GO" id="GO:0005655">
    <property type="term" value="C:nucleolar ribonuclease P complex"/>
    <property type="evidence" value="ECO:0007669"/>
    <property type="project" value="TreeGrafter"/>
</dbReference>
<feature type="compositionally biased region" description="Basic and acidic residues" evidence="4">
    <location>
        <begin position="262"/>
        <end position="273"/>
    </location>
</feature>
<name>A0AA39YRD7_9PEZI</name>
<reference evidence="5" key="1">
    <citation type="submission" date="2023-06" db="EMBL/GenBank/DDBJ databases">
        <title>Genome-scale phylogeny and comparative genomics of the fungal order Sordariales.</title>
        <authorList>
            <consortium name="Lawrence Berkeley National Laboratory"/>
            <person name="Hensen N."/>
            <person name="Bonometti L."/>
            <person name="Westerberg I."/>
            <person name="Brannstrom I.O."/>
            <person name="Guillou S."/>
            <person name="Cros-Aarteil S."/>
            <person name="Calhoun S."/>
            <person name="Haridas S."/>
            <person name="Kuo A."/>
            <person name="Mondo S."/>
            <person name="Pangilinan J."/>
            <person name="Riley R."/>
            <person name="Labutti K."/>
            <person name="Andreopoulos B."/>
            <person name="Lipzen A."/>
            <person name="Chen C."/>
            <person name="Yanf M."/>
            <person name="Daum C."/>
            <person name="Ng V."/>
            <person name="Clum A."/>
            <person name="Steindorff A."/>
            <person name="Ohm R."/>
            <person name="Martin F."/>
            <person name="Silar P."/>
            <person name="Natvig D."/>
            <person name="Lalanne C."/>
            <person name="Gautier V."/>
            <person name="Ament-Velasquez S.L."/>
            <person name="Kruys A."/>
            <person name="Hutchinson M.I."/>
            <person name="Powell A.J."/>
            <person name="Barry K."/>
            <person name="Miller A.N."/>
            <person name="Grigoriev I.V."/>
            <person name="Debuchy R."/>
            <person name="Gladieux P."/>
            <person name="Thoren M.H."/>
            <person name="Johannesson H."/>
        </authorList>
    </citation>
    <scope>NUCLEOTIDE SEQUENCE</scope>
    <source>
        <strain evidence="5">SMH2532-1</strain>
    </source>
</reference>
<dbReference type="SUPFAM" id="SSF89550">
    <property type="entry name" value="PHP domain-like"/>
    <property type="match status" value="1"/>
</dbReference>
<proteinExistence type="inferred from homology"/>
<dbReference type="Proteomes" id="UP001174936">
    <property type="component" value="Unassembled WGS sequence"/>
</dbReference>
<comment type="similarity">
    <text evidence="2">Belongs to the eukaryotic/archaeal RNase P protein component 3 family.</text>
</comment>
<dbReference type="GO" id="GO:0003723">
    <property type="term" value="F:RNA binding"/>
    <property type="evidence" value="ECO:0007669"/>
    <property type="project" value="TreeGrafter"/>
</dbReference>
<feature type="region of interest" description="Disordered" evidence="4">
    <location>
        <begin position="260"/>
        <end position="320"/>
    </location>
</feature>